<dbReference type="Pfam" id="PF07993">
    <property type="entry name" value="NAD_binding_4"/>
    <property type="match status" value="1"/>
</dbReference>
<comment type="function">
    <text evidence="1">Catalyzes the reduction of fatty acyl-CoA to fatty alcohols.</text>
</comment>
<dbReference type="GO" id="GO:0102965">
    <property type="term" value="F:alcohol-forming long-chain fatty acyl-CoA reductase activity"/>
    <property type="evidence" value="ECO:0007669"/>
    <property type="project" value="UniProtKB-EC"/>
</dbReference>
<sequence length="122" mass="14119">MSSTIKGDELIAFRFDQRKFLCFTGQLGKEIEMMEELLESVGQAQNIWRARLEYSFMNLQFSLRKEQPKLKNRIVTIKEDCSFPNLGIQINDSIILIQEVSIVFHVAAIVRFNEKMKSATAD</sequence>
<comment type="caution">
    <text evidence="3">The sequence shown here is derived from an EMBL/GenBank/DDBJ whole genome shotgun (WGS) entry which is preliminary data.</text>
</comment>
<dbReference type="Gene3D" id="3.40.50.720">
    <property type="entry name" value="NAD(P)-binding Rossmann-like Domain"/>
    <property type="match status" value="1"/>
</dbReference>
<dbReference type="Proteomes" id="UP001607303">
    <property type="component" value="Unassembled WGS sequence"/>
</dbReference>
<keyword evidence="1" id="KW-0560">Oxidoreductase</keyword>
<dbReference type="EC" id="1.2.1.84" evidence="1"/>
<keyword evidence="1" id="KW-0521">NADP</keyword>
<dbReference type="EMBL" id="JAYRBN010000097">
    <property type="protein sequence ID" value="KAL2729291.1"/>
    <property type="molecule type" value="Genomic_DNA"/>
</dbReference>
<evidence type="ECO:0000313" key="3">
    <source>
        <dbReference type="EMBL" id="KAL2729291.1"/>
    </source>
</evidence>
<reference evidence="3 4" key="1">
    <citation type="journal article" date="2024" name="Ann. Entomol. Soc. Am.">
        <title>Genomic analyses of the southern and eastern yellowjacket wasps (Hymenoptera: Vespidae) reveal evolutionary signatures of social life.</title>
        <authorList>
            <person name="Catto M.A."/>
            <person name="Caine P.B."/>
            <person name="Orr S.E."/>
            <person name="Hunt B.G."/>
            <person name="Goodisman M.A.D."/>
        </authorList>
    </citation>
    <scope>NUCLEOTIDE SEQUENCE [LARGE SCALE GENOMIC DNA]</scope>
    <source>
        <strain evidence="3">232</strain>
        <tissue evidence="3">Head and thorax</tissue>
    </source>
</reference>
<protein>
    <recommendedName>
        <fullName evidence="1">Fatty acyl-CoA reductase</fullName>
        <ecNumber evidence="1">1.2.1.84</ecNumber>
    </recommendedName>
</protein>
<comment type="similarity">
    <text evidence="1">Belongs to the fatty acyl-CoA reductase family.</text>
</comment>
<dbReference type="InterPro" id="IPR026055">
    <property type="entry name" value="FAR"/>
</dbReference>
<evidence type="ECO:0000256" key="1">
    <source>
        <dbReference type="RuleBase" id="RU363097"/>
    </source>
</evidence>
<dbReference type="GO" id="GO:1901568">
    <property type="term" value="P:fatty acid derivative metabolic process"/>
    <property type="evidence" value="ECO:0007669"/>
    <property type="project" value="UniProtKB-ARBA"/>
</dbReference>
<keyword evidence="1" id="KW-0443">Lipid metabolism</keyword>
<comment type="catalytic activity">
    <reaction evidence="1">
        <text>a long-chain fatty acyl-CoA + 2 NADPH + 2 H(+) = a long-chain primary fatty alcohol + 2 NADP(+) + CoA</text>
        <dbReference type="Rhea" id="RHEA:52716"/>
        <dbReference type="ChEBI" id="CHEBI:15378"/>
        <dbReference type="ChEBI" id="CHEBI:57287"/>
        <dbReference type="ChEBI" id="CHEBI:57783"/>
        <dbReference type="ChEBI" id="CHEBI:58349"/>
        <dbReference type="ChEBI" id="CHEBI:77396"/>
        <dbReference type="ChEBI" id="CHEBI:83139"/>
        <dbReference type="EC" id="1.2.1.84"/>
    </reaction>
</comment>
<dbReference type="PANTHER" id="PTHR11011">
    <property type="entry name" value="MALE STERILITY PROTEIN 2-RELATED"/>
    <property type="match status" value="1"/>
</dbReference>
<accession>A0ABD2B987</accession>
<keyword evidence="1" id="KW-0444">Lipid biosynthesis</keyword>
<dbReference type="AlphaFoldDB" id="A0ABD2B987"/>
<dbReference type="PANTHER" id="PTHR11011:SF60">
    <property type="entry name" value="FATTY ACYL-COA REDUCTASE-RELATED"/>
    <property type="match status" value="1"/>
</dbReference>
<evidence type="ECO:0000259" key="2">
    <source>
        <dbReference type="Pfam" id="PF07993"/>
    </source>
</evidence>
<organism evidence="3 4">
    <name type="scientific">Vespula maculifrons</name>
    <name type="common">Eastern yellow jacket</name>
    <name type="synonym">Wasp</name>
    <dbReference type="NCBI Taxonomy" id="7453"/>
    <lineage>
        <taxon>Eukaryota</taxon>
        <taxon>Metazoa</taxon>
        <taxon>Ecdysozoa</taxon>
        <taxon>Arthropoda</taxon>
        <taxon>Hexapoda</taxon>
        <taxon>Insecta</taxon>
        <taxon>Pterygota</taxon>
        <taxon>Neoptera</taxon>
        <taxon>Endopterygota</taxon>
        <taxon>Hymenoptera</taxon>
        <taxon>Apocrita</taxon>
        <taxon>Aculeata</taxon>
        <taxon>Vespoidea</taxon>
        <taxon>Vespidae</taxon>
        <taxon>Vespinae</taxon>
        <taxon>Vespula</taxon>
    </lineage>
</organism>
<gene>
    <name evidence="3" type="ORF">V1477_016471</name>
</gene>
<evidence type="ECO:0000313" key="4">
    <source>
        <dbReference type="Proteomes" id="UP001607303"/>
    </source>
</evidence>
<name>A0ABD2B987_VESMC</name>
<feature type="domain" description="Thioester reductase (TE)" evidence="2">
    <location>
        <begin position="48"/>
        <end position="120"/>
    </location>
</feature>
<keyword evidence="4" id="KW-1185">Reference proteome</keyword>
<proteinExistence type="inferred from homology"/>
<dbReference type="InterPro" id="IPR013120">
    <property type="entry name" value="FAR_NAD-bd"/>
</dbReference>